<keyword evidence="2" id="KW-0645">Protease</keyword>
<sequence length="347" mass="37780">MHLRSLLWCVAMLHLRNGVLSHLYHGEWQDTVHKRSYLFAGRQLFSNTKRLASTTQPHLMLPDPAKPKASAPNSTYSALSSASFTVAPTQYIILAAQDATREQIQYIKKILLINTLPEFVEEVTSKRTGLVVFFIAAISSSQADAIAMLPGVSSVAPDVRLKEDQPLSLAPLPLTSRQAPTKGSHGSPQTILQDPADIRLQPGAAEELKVISQPPGSWRDELPGFGYASEAGKGVTIYVIDSGANSKHPEWTSMTGSKDFMYVASAVQEETDSRNHGSCVASKATGLKYGTAKEANIVMVKLPEEWTLSAITKALVMISNDVTQKGIRGKAVINMSFRNCKYSEVLP</sequence>
<evidence type="ECO:0000313" key="9">
    <source>
        <dbReference type="EMBL" id="WQF79046.1"/>
    </source>
</evidence>
<dbReference type="InterPro" id="IPR036852">
    <property type="entry name" value="Peptidase_S8/S53_dom_sf"/>
</dbReference>
<dbReference type="SUPFAM" id="SSF52743">
    <property type="entry name" value="Subtilisin-like"/>
    <property type="match status" value="1"/>
</dbReference>
<dbReference type="GO" id="GO:0004252">
    <property type="term" value="F:serine-type endopeptidase activity"/>
    <property type="evidence" value="ECO:0007669"/>
    <property type="project" value="InterPro"/>
</dbReference>
<dbReference type="AlphaFoldDB" id="A0AAX4I7K3"/>
<feature type="domain" description="Peptidase S8/S53" evidence="8">
    <location>
        <begin position="232"/>
        <end position="337"/>
    </location>
</feature>
<evidence type="ECO:0000256" key="6">
    <source>
        <dbReference type="SAM" id="MobiDB-lite"/>
    </source>
</evidence>
<keyword evidence="10" id="KW-1185">Reference proteome</keyword>
<evidence type="ECO:0000256" key="4">
    <source>
        <dbReference type="ARBA" id="ARBA00022825"/>
    </source>
</evidence>
<dbReference type="Gene3D" id="3.40.50.200">
    <property type="entry name" value="Peptidase S8/S53 domain"/>
    <property type="match status" value="1"/>
</dbReference>
<evidence type="ECO:0000256" key="3">
    <source>
        <dbReference type="ARBA" id="ARBA00022801"/>
    </source>
</evidence>
<dbReference type="PRINTS" id="PR00723">
    <property type="entry name" value="SUBTILISIN"/>
</dbReference>
<evidence type="ECO:0000259" key="8">
    <source>
        <dbReference type="Pfam" id="PF00082"/>
    </source>
</evidence>
<dbReference type="InterPro" id="IPR015500">
    <property type="entry name" value="Peptidase_S8_subtilisin-rel"/>
</dbReference>
<dbReference type="KEGG" id="cdet:87940563"/>
<dbReference type="GeneID" id="87940563"/>
<dbReference type="GO" id="GO:0006508">
    <property type="term" value="P:proteolysis"/>
    <property type="evidence" value="ECO:0007669"/>
    <property type="project" value="UniProtKB-KW"/>
</dbReference>
<comment type="similarity">
    <text evidence="1 5">Belongs to the peptidase S8 family.</text>
</comment>
<dbReference type="PANTHER" id="PTHR43806">
    <property type="entry name" value="PEPTIDASE S8"/>
    <property type="match status" value="1"/>
</dbReference>
<keyword evidence="7" id="KW-0732">Signal</keyword>
<dbReference type="PROSITE" id="PS51892">
    <property type="entry name" value="SUBTILASE"/>
    <property type="match status" value="1"/>
</dbReference>
<dbReference type="EMBL" id="CP137307">
    <property type="protein sequence ID" value="WQF79046.1"/>
    <property type="molecule type" value="Genomic_DNA"/>
</dbReference>
<comment type="caution">
    <text evidence="5">Lacks conserved residue(s) required for the propagation of feature annotation.</text>
</comment>
<dbReference type="RefSeq" id="XP_062776270.1">
    <property type="nucleotide sequence ID" value="XM_062920219.1"/>
</dbReference>
<dbReference type="InterPro" id="IPR000209">
    <property type="entry name" value="Peptidase_S8/S53_dom"/>
</dbReference>
<feature type="signal peptide" evidence="7">
    <location>
        <begin position="1"/>
        <end position="21"/>
    </location>
</feature>
<dbReference type="InterPro" id="IPR050131">
    <property type="entry name" value="Peptidase_S8_subtilisin-like"/>
</dbReference>
<organism evidence="9 10">
    <name type="scientific">Colletotrichum destructivum</name>
    <dbReference type="NCBI Taxonomy" id="34406"/>
    <lineage>
        <taxon>Eukaryota</taxon>
        <taxon>Fungi</taxon>
        <taxon>Dikarya</taxon>
        <taxon>Ascomycota</taxon>
        <taxon>Pezizomycotina</taxon>
        <taxon>Sordariomycetes</taxon>
        <taxon>Hypocreomycetidae</taxon>
        <taxon>Glomerellales</taxon>
        <taxon>Glomerellaceae</taxon>
        <taxon>Colletotrichum</taxon>
        <taxon>Colletotrichum destructivum species complex</taxon>
    </lineage>
</organism>
<feature type="chain" id="PRO_5043668490" evidence="7">
    <location>
        <begin position="22"/>
        <end position="347"/>
    </location>
</feature>
<keyword evidence="3" id="KW-0378">Hydrolase</keyword>
<name>A0AAX4I7K3_9PEZI</name>
<dbReference type="Pfam" id="PF00082">
    <property type="entry name" value="Peptidase_S8"/>
    <property type="match status" value="1"/>
</dbReference>
<keyword evidence="4" id="KW-0720">Serine protease</keyword>
<evidence type="ECO:0000256" key="5">
    <source>
        <dbReference type="PROSITE-ProRule" id="PRU01240"/>
    </source>
</evidence>
<evidence type="ECO:0000256" key="2">
    <source>
        <dbReference type="ARBA" id="ARBA00022670"/>
    </source>
</evidence>
<evidence type="ECO:0000313" key="10">
    <source>
        <dbReference type="Proteomes" id="UP001322277"/>
    </source>
</evidence>
<evidence type="ECO:0000256" key="7">
    <source>
        <dbReference type="SAM" id="SignalP"/>
    </source>
</evidence>
<accession>A0AAX4I7K3</accession>
<protein>
    <submittedName>
        <fullName evidence="9">Peptidase S8/S53 domain-containing protein</fullName>
    </submittedName>
</protein>
<feature type="compositionally biased region" description="Polar residues" evidence="6">
    <location>
        <begin position="175"/>
        <end position="192"/>
    </location>
</feature>
<reference evidence="10" key="1">
    <citation type="journal article" date="2023" name="bioRxiv">
        <title>Complete genome of the Medicago anthracnose fungus, Colletotrichum destructivum, reveals a mini-chromosome-like region within a core chromosome.</title>
        <authorList>
            <person name="Lapalu N."/>
            <person name="Simon A."/>
            <person name="Lu A."/>
            <person name="Plaumann P.-L."/>
            <person name="Amselem J."/>
            <person name="Pigne S."/>
            <person name="Auger A."/>
            <person name="Koch C."/>
            <person name="Dallery J.-F."/>
            <person name="O'Connell R.J."/>
        </authorList>
    </citation>
    <scope>NUCLEOTIDE SEQUENCE [LARGE SCALE GENOMIC DNA]</scope>
    <source>
        <strain evidence="10">CBS 520.97</strain>
    </source>
</reference>
<proteinExistence type="inferred from homology"/>
<feature type="region of interest" description="Disordered" evidence="6">
    <location>
        <begin position="170"/>
        <end position="193"/>
    </location>
</feature>
<dbReference type="PANTHER" id="PTHR43806:SF11">
    <property type="entry name" value="CEREVISIN-RELATED"/>
    <property type="match status" value="1"/>
</dbReference>
<gene>
    <name evidence="9" type="ORF">CDEST_04060</name>
</gene>
<evidence type="ECO:0000256" key="1">
    <source>
        <dbReference type="ARBA" id="ARBA00011073"/>
    </source>
</evidence>
<dbReference type="Proteomes" id="UP001322277">
    <property type="component" value="Chromosome 3"/>
</dbReference>